<dbReference type="EMBL" id="DXIE01000035">
    <property type="protein sequence ID" value="HIV62479.1"/>
    <property type="molecule type" value="Genomic_DNA"/>
</dbReference>
<reference evidence="2" key="1">
    <citation type="journal article" date="2021" name="PeerJ">
        <title>Extensive microbial diversity within the chicken gut microbiome revealed by metagenomics and culture.</title>
        <authorList>
            <person name="Gilroy R."/>
            <person name="Ravi A."/>
            <person name="Getino M."/>
            <person name="Pursley I."/>
            <person name="Horton D.L."/>
            <person name="Alikhan N.F."/>
            <person name="Baker D."/>
            <person name="Gharbi K."/>
            <person name="Hall N."/>
            <person name="Watson M."/>
            <person name="Adriaenssens E.M."/>
            <person name="Foster-Nyarko E."/>
            <person name="Jarju S."/>
            <person name="Secka A."/>
            <person name="Antonio M."/>
            <person name="Oren A."/>
            <person name="Chaudhuri R.R."/>
            <person name="La Ragione R."/>
            <person name="Hildebrand F."/>
            <person name="Pallen M.J."/>
        </authorList>
    </citation>
    <scope>NUCLEOTIDE SEQUENCE</scope>
    <source>
        <strain evidence="2">CHK193-4272</strain>
    </source>
</reference>
<dbReference type="AlphaFoldDB" id="A0A9D1PI23"/>
<evidence type="ECO:0000256" key="1">
    <source>
        <dbReference type="SAM" id="SignalP"/>
    </source>
</evidence>
<accession>A0A9D1PI23</accession>
<feature type="signal peptide" evidence="1">
    <location>
        <begin position="1"/>
        <end position="28"/>
    </location>
</feature>
<evidence type="ECO:0000313" key="3">
    <source>
        <dbReference type="Proteomes" id="UP000886808"/>
    </source>
</evidence>
<keyword evidence="1" id="KW-0732">Signal</keyword>
<evidence type="ECO:0008006" key="4">
    <source>
        <dbReference type="Google" id="ProtNLM"/>
    </source>
</evidence>
<sequence>MKNKIITGILTICIIISLAACGASSAMSKEDYQDAVSQIGVDIYTLSDNIANINSKDIEETKKALENSKEAFSKFLEITPPKEYADAHEKIKEGCKAMVDVIEQSSKALETSDEAQKKEIEQKINQSLESALYNLIDGSDLMGF</sequence>
<comment type="caution">
    <text evidence="2">The sequence shown here is derived from an EMBL/GenBank/DDBJ whole genome shotgun (WGS) entry which is preliminary data.</text>
</comment>
<evidence type="ECO:0000313" key="2">
    <source>
        <dbReference type="EMBL" id="HIV62479.1"/>
    </source>
</evidence>
<dbReference type="Proteomes" id="UP000886808">
    <property type="component" value="Unassembled WGS sequence"/>
</dbReference>
<gene>
    <name evidence="2" type="ORF">H9746_06540</name>
</gene>
<proteinExistence type="predicted"/>
<feature type="chain" id="PRO_5039182673" description="Lipoprotein" evidence="1">
    <location>
        <begin position="29"/>
        <end position="144"/>
    </location>
</feature>
<name>A0A9D1PI23_9FIRM</name>
<protein>
    <recommendedName>
        <fullName evidence="4">Lipoprotein</fullName>
    </recommendedName>
</protein>
<reference evidence="2" key="2">
    <citation type="submission" date="2021-04" db="EMBL/GenBank/DDBJ databases">
        <authorList>
            <person name="Gilroy R."/>
        </authorList>
    </citation>
    <scope>NUCLEOTIDE SEQUENCE</scope>
    <source>
        <strain evidence="2">CHK193-4272</strain>
    </source>
</reference>
<organism evidence="2 3">
    <name type="scientific">Candidatus Butyricicoccus avistercoris</name>
    <dbReference type="NCBI Taxonomy" id="2838518"/>
    <lineage>
        <taxon>Bacteria</taxon>
        <taxon>Bacillati</taxon>
        <taxon>Bacillota</taxon>
        <taxon>Clostridia</taxon>
        <taxon>Eubacteriales</taxon>
        <taxon>Butyricicoccaceae</taxon>
        <taxon>Butyricicoccus</taxon>
    </lineage>
</organism>
<dbReference type="PROSITE" id="PS51257">
    <property type="entry name" value="PROKAR_LIPOPROTEIN"/>
    <property type="match status" value="1"/>
</dbReference>